<sequence>MGSFVRVSECVVVFIVLVMMRCEGMNHVVGGDQGWDAASDIASWSLNKIYTVGDNIWFTYSAAREGVLEVRSKDEFESCDVSNPIKMFSGGLDTVALDGVGSRYFVSGRPEDCHNGLKLHVQVLPVSSASDHLTNVMDVVADGPEPSGSAPLMMFMYSFLMFISLVVISFIEF</sequence>
<proteinExistence type="predicted"/>
<keyword evidence="2" id="KW-1185">Reference proteome</keyword>
<comment type="caution">
    <text evidence="1">The sequence shown here is derived from an EMBL/GenBank/DDBJ whole genome shotgun (WGS) entry which is preliminary data.</text>
</comment>
<dbReference type="Proteomes" id="UP000827976">
    <property type="component" value="Chromosome 16"/>
</dbReference>
<protein>
    <submittedName>
        <fullName evidence="1">Cupredoxins domain-containing protein</fullName>
    </submittedName>
</protein>
<evidence type="ECO:0000313" key="1">
    <source>
        <dbReference type="EMBL" id="KAH7660278.1"/>
    </source>
</evidence>
<accession>A0ACB7UJ48</accession>
<dbReference type="EMBL" id="CM037026">
    <property type="protein sequence ID" value="KAH7660278.1"/>
    <property type="molecule type" value="Genomic_DNA"/>
</dbReference>
<evidence type="ECO:0000313" key="2">
    <source>
        <dbReference type="Proteomes" id="UP000827976"/>
    </source>
</evidence>
<organism evidence="1 2">
    <name type="scientific">Dioscorea alata</name>
    <name type="common">Purple yam</name>
    <dbReference type="NCBI Taxonomy" id="55571"/>
    <lineage>
        <taxon>Eukaryota</taxon>
        <taxon>Viridiplantae</taxon>
        <taxon>Streptophyta</taxon>
        <taxon>Embryophyta</taxon>
        <taxon>Tracheophyta</taxon>
        <taxon>Spermatophyta</taxon>
        <taxon>Magnoliopsida</taxon>
        <taxon>Liliopsida</taxon>
        <taxon>Dioscoreales</taxon>
        <taxon>Dioscoreaceae</taxon>
        <taxon>Dioscorea</taxon>
    </lineage>
</organism>
<gene>
    <name evidence="1" type="ORF">IHE45_16G088600</name>
</gene>
<reference evidence="2" key="1">
    <citation type="journal article" date="2022" name="Nat. Commun.">
        <title>Chromosome evolution and the genetic basis of agronomically important traits in greater yam.</title>
        <authorList>
            <person name="Bredeson J.V."/>
            <person name="Lyons J.B."/>
            <person name="Oniyinde I.O."/>
            <person name="Okereke N.R."/>
            <person name="Kolade O."/>
            <person name="Nnabue I."/>
            <person name="Nwadili C.O."/>
            <person name="Hribova E."/>
            <person name="Parker M."/>
            <person name="Nwogha J."/>
            <person name="Shu S."/>
            <person name="Carlson J."/>
            <person name="Kariba R."/>
            <person name="Muthemba S."/>
            <person name="Knop K."/>
            <person name="Barton G.J."/>
            <person name="Sherwood A.V."/>
            <person name="Lopez-Montes A."/>
            <person name="Asiedu R."/>
            <person name="Jamnadass R."/>
            <person name="Muchugi A."/>
            <person name="Goodstein D."/>
            <person name="Egesi C.N."/>
            <person name="Featherston J."/>
            <person name="Asfaw A."/>
            <person name="Simpson G.G."/>
            <person name="Dolezel J."/>
            <person name="Hendre P.S."/>
            <person name="Van Deynze A."/>
            <person name="Kumar P.L."/>
            <person name="Obidiegwu J.E."/>
            <person name="Bhattacharjee R."/>
            <person name="Rokhsar D.S."/>
        </authorList>
    </citation>
    <scope>NUCLEOTIDE SEQUENCE [LARGE SCALE GENOMIC DNA]</scope>
    <source>
        <strain evidence="2">cv. TDa95/00328</strain>
    </source>
</reference>
<name>A0ACB7UJ48_DIOAL</name>